<protein>
    <submittedName>
        <fullName evidence="1">Uncharacterized protein</fullName>
    </submittedName>
</protein>
<reference evidence="1" key="1">
    <citation type="journal article" date="2023" name="G3 (Bethesda)">
        <title>A reference genome for the long-term kleptoplast-retaining sea slug Elysia crispata morphotype clarki.</title>
        <authorList>
            <person name="Eastman K.E."/>
            <person name="Pendleton A.L."/>
            <person name="Shaikh M.A."/>
            <person name="Suttiyut T."/>
            <person name="Ogas R."/>
            <person name="Tomko P."/>
            <person name="Gavelis G."/>
            <person name="Widhalm J.R."/>
            <person name="Wisecaver J.H."/>
        </authorList>
    </citation>
    <scope>NUCLEOTIDE SEQUENCE</scope>
    <source>
        <strain evidence="1">ECLA1</strain>
    </source>
</reference>
<organism evidence="1 2">
    <name type="scientific">Elysia crispata</name>
    <name type="common">lettuce slug</name>
    <dbReference type="NCBI Taxonomy" id="231223"/>
    <lineage>
        <taxon>Eukaryota</taxon>
        <taxon>Metazoa</taxon>
        <taxon>Spiralia</taxon>
        <taxon>Lophotrochozoa</taxon>
        <taxon>Mollusca</taxon>
        <taxon>Gastropoda</taxon>
        <taxon>Heterobranchia</taxon>
        <taxon>Euthyneura</taxon>
        <taxon>Panpulmonata</taxon>
        <taxon>Sacoglossa</taxon>
        <taxon>Placobranchoidea</taxon>
        <taxon>Plakobranchidae</taxon>
        <taxon>Elysia</taxon>
    </lineage>
</organism>
<proteinExistence type="predicted"/>
<dbReference type="EMBL" id="JAWDGP010006377">
    <property type="protein sequence ID" value="KAK3742079.1"/>
    <property type="molecule type" value="Genomic_DNA"/>
</dbReference>
<evidence type="ECO:0000313" key="1">
    <source>
        <dbReference type="EMBL" id="KAK3742079.1"/>
    </source>
</evidence>
<dbReference type="AlphaFoldDB" id="A0AAE1CWZ7"/>
<name>A0AAE1CWZ7_9GAST</name>
<evidence type="ECO:0000313" key="2">
    <source>
        <dbReference type="Proteomes" id="UP001283361"/>
    </source>
</evidence>
<keyword evidence="2" id="KW-1185">Reference proteome</keyword>
<comment type="caution">
    <text evidence="1">The sequence shown here is derived from an EMBL/GenBank/DDBJ whole genome shotgun (WGS) entry which is preliminary data.</text>
</comment>
<accession>A0AAE1CWZ7</accession>
<gene>
    <name evidence="1" type="ORF">RRG08_017539</name>
</gene>
<dbReference type="Proteomes" id="UP001283361">
    <property type="component" value="Unassembled WGS sequence"/>
</dbReference>
<sequence length="136" mass="14577">MEKKYYTIGDETAGPDIKIKSRTKLGSHSLFVDHSTVSRDTLCLLIQFKLSRGSSQLVSPLSGQSRRIAEPAPDAVRVSDGRRSVFTSSLACASGRSEPVVFSASPYHPCFVLVVKQADIDGAGGPGFSPLTLLFC</sequence>